<evidence type="ECO:0000313" key="1">
    <source>
        <dbReference type="EMBL" id="MTD12566.1"/>
    </source>
</evidence>
<evidence type="ECO:0000313" key="2">
    <source>
        <dbReference type="Proteomes" id="UP000460221"/>
    </source>
</evidence>
<proteinExistence type="predicted"/>
<dbReference type="AlphaFoldDB" id="A0A7K1FER6"/>
<name>A0A7K1FER6_9ACTN</name>
<organism evidence="1 2">
    <name type="scientific">Nakamurella alba</name>
    <dbReference type="NCBI Taxonomy" id="2665158"/>
    <lineage>
        <taxon>Bacteria</taxon>
        <taxon>Bacillati</taxon>
        <taxon>Actinomycetota</taxon>
        <taxon>Actinomycetes</taxon>
        <taxon>Nakamurellales</taxon>
        <taxon>Nakamurellaceae</taxon>
        <taxon>Nakamurella</taxon>
    </lineage>
</organism>
<dbReference type="Pfam" id="PF13669">
    <property type="entry name" value="Glyoxalase_4"/>
    <property type="match status" value="1"/>
</dbReference>
<dbReference type="SUPFAM" id="SSF54593">
    <property type="entry name" value="Glyoxalase/Bleomycin resistance protein/Dihydroxybiphenyl dioxygenase"/>
    <property type="match status" value="1"/>
</dbReference>
<dbReference type="InterPro" id="IPR029068">
    <property type="entry name" value="Glyas_Bleomycin-R_OHBP_Dase"/>
</dbReference>
<gene>
    <name evidence="1" type="ORF">GIS00_01225</name>
</gene>
<evidence type="ECO:0008006" key="3">
    <source>
        <dbReference type="Google" id="ProtNLM"/>
    </source>
</evidence>
<dbReference type="EMBL" id="WLYK01000001">
    <property type="protein sequence ID" value="MTD12566.1"/>
    <property type="molecule type" value="Genomic_DNA"/>
</dbReference>
<sequence length="135" mass="14500">MILYHVGCAVADLDRSMRDVGSALGLDWSPVRERPVPGGRARVVYSLGGPTHVELLEGSPGTPWHVSGAPVHHHMGYWTDDLAAETARLLALGFRLEHDLGHVRYLCSDAAPRIELVSTAAAPELARLYGLTAPG</sequence>
<protein>
    <recommendedName>
        <fullName evidence="3">VOC family protein</fullName>
    </recommendedName>
</protein>
<keyword evidence="2" id="KW-1185">Reference proteome</keyword>
<dbReference type="Gene3D" id="3.10.180.10">
    <property type="entry name" value="2,3-Dihydroxybiphenyl 1,2-Dioxygenase, domain 1"/>
    <property type="match status" value="1"/>
</dbReference>
<accession>A0A7K1FER6</accession>
<dbReference type="Proteomes" id="UP000460221">
    <property type="component" value="Unassembled WGS sequence"/>
</dbReference>
<reference evidence="1 2" key="1">
    <citation type="submission" date="2019-11" db="EMBL/GenBank/DDBJ databases">
        <authorList>
            <person name="Jiang L.-Q."/>
        </authorList>
    </citation>
    <scope>NUCLEOTIDE SEQUENCE [LARGE SCALE GENOMIC DNA]</scope>
    <source>
        <strain evidence="1 2">YIM 132087</strain>
    </source>
</reference>
<comment type="caution">
    <text evidence="1">The sequence shown here is derived from an EMBL/GenBank/DDBJ whole genome shotgun (WGS) entry which is preliminary data.</text>
</comment>
<dbReference type="RefSeq" id="WP_154766610.1">
    <property type="nucleotide sequence ID" value="NZ_WLYK01000001.1"/>
</dbReference>